<dbReference type="AlphaFoldDB" id="A0A7S1CGK9"/>
<protein>
    <submittedName>
        <fullName evidence="2">Uncharacterized protein</fullName>
    </submittedName>
</protein>
<organism evidence="2">
    <name type="scientific">Bicosoecida sp. CB-2014</name>
    <dbReference type="NCBI Taxonomy" id="1486930"/>
    <lineage>
        <taxon>Eukaryota</taxon>
        <taxon>Sar</taxon>
        <taxon>Stramenopiles</taxon>
        <taxon>Bigyra</taxon>
        <taxon>Opalozoa</taxon>
        <taxon>Bicosoecida</taxon>
    </lineage>
</organism>
<evidence type="ECO:0000256" key="1">
    <source>
        <dbReference type="SAM" id="SignalP"/>
    </source>
</evidence>
<keyword evidence="1" id="KW-0732">Signal</keyword>
<proteinExistence type="predicted"/>
<evidence type="ECO:0000313" key="2">
    <source>
        <dbReference type="EMBL" id="CAD8918843.1"/>
    </source>
</evidence>
<feature type="chain" id="PRO_5030521191" evidence="1">
    <location>
        <begin position="27"/>
        <end position="221"/>
    </location>
</feature>
<reference evidence="2" key="1">
    <citation type="submission" date="2021-01" db="EMBL/GenBank/DDBJ databases">
        <authorList>
            <person name="Corre E."/>
            <person name="Pelletier E."/>
            <person name="Niang G."/>
            <person name="Scheremetjew M."/>
            <person name="Finn R."/>
            <person name="Kale V."/>
            <person name="Holt S."/>
            <person name="Cochrane G."/>
            <person name="Meng A."/>
            <person name="Brown T."/>
            <person name="Cohen L."/>
        </authorList>
    </citation>
    <scope>NUCLEOTIDE SEQUENCE</scope>
    <source>
        <strain evidence="2">Ms1</strain>
    </source>
</reference>
<accession>A0A7S1CGK9</accession>
<dbReference type="EMBL" id="HBFS01017972">
    <property type="protein sequence ID" value="CAD8918843.1"/>
    <property type="molecule type" value="Transcribed_RNA"/>
</dbReference>
<sequence>MARLAPMASAMLAALLISTTAARAAAQAVYQWPAEYSMKFNMSYIAGNTGSQWSLGSEYAKAGAFASSFSTRIGDGPPFNFVQHQFCRAGNYSYEENIPLDSSRRGSCSATCSGGKACGTGSACGDDACASLGVRGLGAAYLPNAHNFGAECGNQYGGTGTEFSFSGFAGDYFGLCVDSEGVPLRLTLSTTNEEHHLVDISAFEATAPPDATFDPLMPCHC</sequence>
<name>A0A7S1CGK9_9STRA</name>
<feature type="signal peptide" evidence="1">
    <location>
        <begin position="1"/>
        <end position="26"/>
    </location>
</feature>
<gene>
    <name evidence="2" type="ORF">BSP0115_LOCUS12105</name>
</gene>